<evidence type="ECO:0000313" key="2">
    <source>
        <dbReference type="EMBL" id="MBD7945409.1"/>
    </source>
</evidence>
<dbReference type="RefSeq" id="WP_144539231.1">
    <property type="nucleotide sequence ID" value="NZ_JACSQO010000008.1"/>
</dbReference>
<proteinExistence type="predicted"/>
<sequence>MKKRAIGFILIFSVLLGSSTIYASGIPEASFSKWYGHAFKKESEIFKEVTISGLKEIGREVNNFLQETKENVTSSITFFVNEEIDKTNSRLAEQEKSIQEELQASVVDLENANFDNYPDEQKMKEEINAEVEVILEDLLNEL</sequence>
<evidence type="ECO:0000256" key="1">
    <source>
        <dbReference type="SAM" id="Coils"/>
    </source>
</evidence>
<evidence type="ECO:0000313" key="3">
    <source>
        <dbReference type="Proteomes" id="UP000640786"/>
    </source>
</evidence>
<reference evidence="2 3" key="1">
    <citation type="submission" date="2020-08" db="EMBL/GenBank/DDBJ databases">
        <title>A Genomic Blueprint of the Chicken Gut Microbiome.</title>
        <authorList>
            <person name="Gilroy R."/>
            <person name="Ravi A."/>
            <person name="Getino M."/>
            <person name="Pursley I."/>
            <person name="Horton D.L."/>
            <person name="Alikhan N.-F."/>
            <person name="Baker D."/>
            <person name="Gharbi K."/>
            <person name="Hall N."/>
            <person name="Watson M."/>
            <person name="Adriaenssens E.M."/>
            <person name="Foster-Nyarko E."/>
            <person name="Jarju S."/>
            <person name="Secka A."/>
            <person name="Antonio M."/>
            <person name="Oren A."/>
            <person name="Chaudhuri R."/>
            <person name="La Ragione R.M."/>
            <person name="Hildebrand F."/>
            <person name="Pallen M.J."/>
        </authorList>
    </citation>
    <scope>NUCLEOTIDE SEQUENCE [LARGE SCALE GENOMIC DNA]</scope>
    <source>
        <strain evidence="2 3">Sa2BUA9</strain>
    </source>
</reference>
<feature type="coiled-coil region" evidence="1">
    <location>
        <begin position="81"/>
        <end position="112"/>
    </location>
</feature>
<keyword evidence="1" id="KW-0175">Coiled coil</keyword>
<comment type="caution">
    <text evidence="2">The sequence shown here is derived from an EMBL/GenBank/DDBJ whole genome shotgun (WGS) entry which is preliminary data.</text>
</comment>
<dbReference type="EMBL" id="JACSQO010000008">
    <property type="protein sequence ID" value="MBD7945409.1"/>
    <property type="molecule type" value="Genomic_DNA"/>
</dbReference>
<keyword evidence="3" id="KW-1185">Reference proteome</keyword>
<accession>A0ABR8RC93</accession>
<organism evidence="2 3">
    <name type="scientific">Psychrobacillus faecigallinarum</name>
    <dbReference type="NCBI Taxonomy" id="2762235"/>
    <lineage>
        <taxon>Bacteria</taxon>
        <taxon>Bacillati</taxon>
        <taxon>Bacillota</taxon>
        <taxon>Bacilli</taxon>
        <taxon>Bacillales</taxon>
        <taxon>Bacillaceae</taxon>
        <taxon>Psychrobacillus</taxon>
    </lineage>
</organism>
<protein>
    <submittedName>
        <fullName evidence="2">Uncharacterized protein</fullName>
    </submittedName>
</protein>
<dbReference type="Proteomes" id="UP000640786">
    <property type="component" value="Unassembled WGS sequence"/>
</dbReference>
<gene>
    <name evidence="2" type="ORF">H9650_14880</name>
</gene>
<name>A0ABR8RC93_9BACI</name>